<dbReference type="AlphaFoldDB" id="A0A1T5M611"/>
<name>A0A1T5M611_9BACT</name>
<dbReference type="Pfam" id="PF12867">
    <property type="entry name" value="DinB_2"/>
    <property type="match status" value="1"/>
</dbReference>
<dbReference type="SUPFAM" id="SSF109854">
    <property type="entry name" value="DinB/YfiT-like putative metalloenzymes"/>
    <property type="match status" value="1"/>
</dbReference>
<dbReference type="InterPro" id="IPR024775">
    <property type="entry name" value="DinB-like"/>
</dbReference>
<organism evidence="2 3">
    <name type="scientific">Ohtaekwangia koreensis</name>
    <dbReference type="NCBI Taxonomy" id="688867"/>
    <lineage>
        <taxon>Bacteria</taxon>
        <taxon>Pseudomonadati</taxon>
        <taxon>Bacteroidota</taxon>
        <taxon>Cytophagia</taxon>
        <taxon>Cytophagales</taxon>
        <taxon>Fulvivirgaceae</taxon>
        <taxon>Ohtaekwangia</taxon>
    </lineage>
</organism>
<gene>
    <name evidence="2" type="ORF">SAMN05660236_4513</name>
</gene>
<dbReference type="Proteomes" id="UP000190961">
    <property type="component" value="Unassembled WGS sequence"/>
</dbReference>
<dbReference type="STRING" id="688867.SAMN05660236_4513"/>
<evidence type="ECO:0000259" key="1">
    <source>
        <dbReference type="Pfam" id="PF12867"/>
    </source>
</evidence>
<accession>A0A1T5M611</accession>
<dbReference type="Gene3D" id="1.20.120.450">
    <property type="entry name" value="dinb family like domain"/>
    <property type="match status" value="1"/>
</dbReference>
<sequence length="165" mass="19343">MNKNDLKLRMETVFNNFVHAIQQHTDINKNRADGGWSVGQIANHILKGTDTNLGSTKKTERPYDKNADSIKMLFLDFGKKFFNTPDIEPDVKQYTKEDLVISLYELQKEIFQMIDNEDLTETCVDWELPVWGNLTKYECVILYENHIIRHTKQVTDFHKVTAQEF</sequence>
<feature type="domain" description="DinB-like" evidence="1">
    <location>
        <begin position="26"/>
        <end position="154"/>
    </location>
</feature>
<protein>
    <submittedName>
        <fullName evidence="2">DinB superfamily protein</fullName>
    </submittedName>
</protein>
<proteinExistence type="predicted"/>
<evidence type="ECO:0000313" key="3">
    <source>
        <dbReference type="Proteomes" id="UP000190961"/>
    </source>
</evidence>
<dbReference type="OrthoDB" id="679284at2"/>
<keyword evidence="3" id="KW-1185">Reference proteome</keyword>
<dbReference type="InterPro" id="IPR034660">
    <property type="entry name" value="DinB/YfiT-like"/>
</dbReference>
<dbReference type="EMBL" id="FUZU01000003">
    <property type="protein sequence ID" value="SKC83667.1"/>
    <property type="molecule type" value="Genomic_DNA"/>
</dbReference>
<dbReference type="RefSeq" id="WP_079689033.1">
    <property type="nucleotide sequence ID" value="NZ_FUZU01000003.1"/>
</dbReference>
<evidence type="ECO:0000313" key="2">
    <source>
        <dbReference type="EMBL" id="SKC83667.1"/>
    </source>
</evidence>
<reference evidence="2 3" key="1">
    <citation type="submission" date="2017-02" db="EMBL/GenBank/DDBJ databases">
        <authorList>
            <person name="Peterson S.W."/>
        </authorList>
    </citation>
    <scope>NUCLEOTIDE SEQUENCE [LARGE SCALE GENOMIC DNA]</scope>
    <source>
        <strain evidence="2 3">DSM 25262</strain>
    </source>
</reference>